<evidence type="ECO:0000313" key="3">
    <source>
        <dbReference type="Proteomes" id="UP001596101"/>
    </source>
</evidence>
<sequence length="287" mass="31520">MAALTAFAAFAQLAPPSLAVEELEIDLLLEALFQRHGYDFRDYDRQLVRRKLLGVLAARDLKTVSALQERVLHEPGAASGVLRALAVAPSGLFDDPAWAREAREVLGKSLPSAALPKIWLAECAGIGEAWTLAILLQEAGLLARTEIFATIANEEMLTETRDATLDATSLPALQERYAEAGGSGTLADWFELRDGRALLLPRLRARITWAGHNLVTDASFNEFQAILCRRALADFGPMLRQRVLRLFHESLARFGVLGVDRELAPGDAHAGAYKPLLGEAPWYRRVE</sequence>
<dbReference type="SUPFAM" id="SSF47757">
    <property type="entry name" value="Chemotaxis receptor methyltransferase CheR, N-terminal domain"/>
    <property type="match status" value="1"/>
</dbReference>
<dbReference type="PANTHER" id="PTHR24422:SF8">
    <property type="entry name" value="CHEMOTAXIS PROTEIN"/>
    <property type="match status" value="1"/>
</dbReference>
<keyword evidence="2" id="KW-0489">Methyltransferase</keyword>
<reference evidence="3" key="1">
    <citation type="journal article" date="2019" name="Int. J. Syst. Evol. Microbiol.">
        <title>The Global Catalogue of Microorganisms (GCM) 10K type strain sequencing project: providing services to taxonomists for standard genome sequencing and annotation.</title>
        <authorList>
            <consortium name="The Broad Institute Genomics Platform"/>
            <consortium name="The Broad Institute Genome Sequencing Center for Infectious Disease"/>
            <person name="Wu L."/>
            <person name="Ma J."/>
        </authorList>
    </citation>
    <scope>NUCLEOTIDE SEQUENCE [LARGE SCALE GENOMIC DNA]</scope>
    <source>
        <strain evidence="3">CCUG 43111</strain>
    </source>
</reference>
<evidence type="ECO:0000259" key="1">
    <source>
        <dbReference type="PROSITE" id="PS50123"/>
    </source>
</evidence>
<dbReference type="Pfam" id="PF01739">
    <property type="entry name" value="CheR"/>
    <property type="match status" value="1"/>
</dbReference>
<feature type="domain" description="CheR-type methyltransferase" evidence="1">
    <location>
        <begin position="13"/>
        <end position="257"/>
    </location>
</feature>
<dbReference type="RefSeq" id="WP_379755646.1">
    <property type="nucleotide sequence ID" value="NZ_JBHSMR010000013.1"/>
</dbReference>
<dbReference type="Pfam" id="PF03705">
    <property type="entry name" value="CheR_N"/>
    <property type="match status" value="1"/>
</dbReference>
<protein>
    <submittedName>
        <fullName evidence="2">CheR family methyltransferase</fullName>
    </submittedName>
</protein>
<dbReference type="InterPro" id="IPR029063">
    <property type="entry name" value="SAM-dependent_MTases_sf"/>
</dbReference>
<dbReference type="InterPro" id="IPR000780">
    <property type="entry name" value="CheR_MeTrfase"/>
</dbReference>
<dbReference type="GO" id="GO:0032259">
    <property type="term" value="P:methylation"/>
    <property type="evidence" value="ECO:0007669"/>
    <property type="project" value="UniProtKB-KW"/>
</dbReference>
<dbReference type="GO" id="GO:0008168">
    <property type="term" value="F:methyltransferase activity"/>
    <property type="evidence" value="ECO:0007669"/>
    <property type="project" value="UniProtKB-KW"/>
</dbReference>
<gene>
    <name evidence="2" type="ORF">ACFPQ5_12305</name>
</gene>
<dbReference type="Proteomes" id="UP001596101">
    <property type="component" value="Unassembled WGS sequence"/>
</dbReference>
<dbReference type="PROSITE" id="PS50123">
    <property type="entry name" value="CHER"/>
    <property type="match status" value="1"/>
</dbReference>
<dbReference type="InterPro" id="IPR050903">
    <property type="entry name" value="Bact_Chemotaxis_MeTrfase"/>
</dbReference>
<accession>A0ABW0MQX1</accession>
<comment type="caution">
    <text evidence="2">The sequence shown here is derived from an EMBL/GenBank/DDBJ whole genome shotgun (WGS) entry which is preliminary data.</text>
</comment>
<keyword evidence="3" id="KW-1185">Reference proteome</keyword>
<keyword evidence="2" id="KW-0808">Transferase</keyword>
<dbReference type="SMART" id="SM00138">
    <property type="entry name" value="MeTrc"/>
    <property type="match status" value="1"/>
</dbReference>
<name>A0ABW0MQX1_9BURK</name>
<evidence type="ECO:0000313" key="2">
    <source>
        <dbReference type="EMBL" id="MFC5478981.1"/>
    </source>
</evidence>
<dbReference type="InterPro" id="IPR022641">
    <property type="entry name" value="CheR_N"/>
</dbReference>
<dbReference type="PANTHER" id="PTHR24422">
    <property type="entry name" value="CHEMOTAXIS PROTEIN METHYLTRANSFERASE"/>
    <property type="match status" value="1"/>
</dbReference>
<dbReference type="EMBL" id="JBHSMR010000013">
    <property type="protein sequence ID" value="MFC5478981.1"/>
    <property type="molecule type" value="Genomic_DNA"/>
</dbReference>
<dbReference type="InterPro" id="IPR022642">
    <property type="entry name" value="CheR_C"/>
</dbReference>
<dbReference type="SUPFAM" id="SSF53335">
    <property type="entry name" value="S-adenosyl-L-methionine-dependent methyltransferases"/>
    <property type="match status" value="1"/>
</dbReference>
<proteinExistence type="predicted"/>
<dbReference type="Gene3D" id="3.40.50.150">
    <property type="entry name" value="Vaccinia Virus protein VP39"/>
    <property type="match status" value="1"/>
</dbReference>
<organism evidence="2 3">
    <name type="scientific">Massilia suwonensis</name>
    <dbReference type="NCBI Taxonomy" id="648895"/>
    <lineage>
        <taxon>Bacteria</taxon>
        <taxon>Pseudomonadati</taxon>
        <taxon>Pseudomonadota</taxon>
        <taxon>Betaproteobacteria</taxon>
        <taxon>Burkholderiales</taxon>
        <taxon>Oxalobacteraceae</taxon>
        <taxon>Telluria group</taxon>
        <taxon>Massilia</taxon>
    </lineage>
</organism>